<proteinExistence type="predicted"/>
<dbReference type="RefSeq" id="WP_091261334.1">
    <property type="nucleotide sequence ID" value="NZ_FNDE01000048.1"/>
</dbReference>
<sequence length="272" mass="30741">MNLLALPKLPSMPILEETAEEIYQRFVNRAIELAKKNGTPPPPTGEGEDFHYMWFPLAQEWAEQQELLTYAFIQGFPVWADGEFLQAHAWAEGVEPKDGEDDELLRLRILDHAFLEEGTGRRKDYEAWAKEIPGVGGAIAVEKERHDNSIDLYLTDMNGQPVTPEFAEQVKEAMWEEKRIAGHDLQAHPAPVFTLRVEATLNTTSDPASLADLIKNRIVEYAKGRSTLVYNYIAALLLVDTVENYSNFTLNGDTEDIIVPDKSILRIEMVLS</sequence>
<evidence type="ECO:0000313" key="3">
    <source>
        <dbReference type="Proteomes" id="UP000198956"/>
    </source>
</evidence>
<protein>
    <submittedName>
        <fullName evidence="2">Baseplate J-like protein</fullName>
    </submittedName>
</protein>
<accession>A0A1G8ET07</accession>
<reference evidence="2 3" key="1">
    <citation type="submission" date="2016-10" db="EMBL/GenBank/DDBJ databases">
        <authorList>
            <person name="de Groot N.N."/>
        </authorList>
    </citation>
    <scope>NUCLEOTIDE SEQUENCE [LARGE SCALE GENOMIC DNA]</scope>
    <source>
        <strain evidence="2 3">L 420-91</strain>
    </source>
</reference>
<dbReference type="Proteomes" id="UP000198956">
    <property type="component" value="Unassembled WGS sequence"/>
</dbReference>
<gene>
    <name evidence="2" type="ORF">SAMN04489735_10484</name>
</gene>
<dbReference type="InterPro" id="IPR058531">
    <property type="entry name" value="Baseplate_J_M"/>
</dbReference>
<dbReference type="AlphaFoldDB" id="A0A1G8ET07"/>
<organism evidence="2 3">
    <name type="scientific">Aneurinibacillus thermoaerophilus</name>
    <dbReference type="NCBI Taxonomy" id="143495"/>
    <lineage>
        <taxon>Bacteria</taxon>
        <taxon>Bacillati</taxon>
        <taxon>Bacillota</taxon>
        <taxon>Bacilli</taxon>
        <taxon>Bacillales</taxon>
        <taxon>Paenibacillaceae</taxon>
        <taxon>Aneurinibacillus group</taxon>
        <taxon>Aneurinibacillus</taxon>
    </lineage>
</organism>
<dbReference type="EMBL" id="FNDE01000048">
    <property type="protein sequence ID" value="SDH72869.1"/>
    <property type="molecule type" value="Genomic_DNA"/>
</dbReference>
<evidence type="ECO:0000313" key="2">
    <source>
        <dbReference type="EMBL" id="SDH72869.1"/>
    </source>
</evidence>
<feature type="domain" description="Baseplate J-like central" evidence="1">
    <location>
        <begin position="120"/>
        <end position="179"/>
    </location>
</feature>
<name>A0A1G8ET07_ANETH</name>
<evidence type="ECO:0000259" key="1">
    <source>
        <dbReference type="Pfam" id="PF26078"/>
    </source>
</evidence>
<dbReference type="OrthoDB" id="2554267at2"/>
<dbReference type="Pfam" id="PF26078">
    <property type="entry name" value="Baseplate_J_M"/>
    <property type="match status" value="1"/>
</dbReference>